<sequence length="182" mass="21413">MDASHLSSTEDNTAKIEWLTYVMEMYGDALTKLSYTYVKDIGKAQEIVQDVFFLCYERCEEVQQIASLKAWLYKVTINRSKDRLRSGWLKRIILNNLIPPYTKAPHSTEQMLIKQEQQHQLLMHVLELPVKYREALLLFYYEDVSIAEIAYMLKLNENTIKTRLKRGRELLKQLVKEGDFSG</sequence>
<dbReference type="InterPro" id="IPR013249">
    <property type="entry name" value="RNA_pol_sigma70_r4_t2"/>
</dbReference>
<feature type="domain" description="RNA polymerase sigma-70 region 2" evidence="5">
    <location>
        <begin position="24"/>
        <end position="88"/>
    </location>
</feature>
<protein>
    <recommendedName>
        <fullName evidence="9">RNA polymerase factor sigma C</fullName>
    </recommendedName>
</protein>
<name>A0A0A3IHG7_9BACI</name>
<organism evidence="7 8">
    <name type="scientific">Lysinibacillus odysseyi 34hs-1 = NBRC 100172</name>
    <dbReference type="NCBI Taxonomy" id="1220589"/>
    <lineage>
        <taxon>Bacteria</taxon>
        <taxon>Bacillati</taxon>
        <taxon>Bacillota</taxon>
        <taxon>Bacilli</taxon>
        <taxon>Bacillales</taxon>
        <taxon>Bacillaceae</taxon>
        <taxon>Lysinibacillus</taxon>
    </lineage>
</organism>
<evidence type="ECO:0000256" key="1">
    <source>
        <dbReference type="ARBA" id="ARBA00010641"/>
    </source>
</evidence>
<dbReference type="STRING" id="1220589.CD32_18945"/>
<keyword evidence="3" id="KW-0731">Sigma factor</keyword>
<evidence type="ECO:0000313" key="7">
    <source>
        <dbReference type="EMBL" id="KGR82910.1"/>
    </source>
</evidence>
<dbReference type="CDD" id="cd06171">
    <property type="entry name" value="Sigma70_r4"/>
    <property type="match status" value="1"/>
</dbReference>
<dbReference type="GO" id="GO:0006352">
    <property type="term" value="P:DNA-templated transcription initiation"/>
    <property type="evidence" value="ECO:0007669"/>
    <property type="project" value="InterPro"/>
</dbReference>
<dbReference type="NCBIfam" id="TIGR02937">
    <property type="entry name" value="sigma70-ECF"/>
    <property type="match status" value="1"/>
</dbReference>
<evidence type="ECO:0008006" key="9">
    <source>
        <dbReference type="Google" id="ProtNLM"/>
    </source>
</evidence>
<dbReference type="PANTHER" id="PTHR43133:SF60">
    <property type="entry name" value="RNA POLYMERASE SIGMA FACTOR SIGV"/>
    <property type="match status" value="1"/>
</dbReference>
<keyword evidence="2" id="KW-0805">Transcription regulation</keyword>
<comment type="similarity">
    <text evidence="1">Belongs to the sigma-70 factor family. ECF subfamily.</text>
</comment>
<dbReference type="Gene3D" id="1.10.10.10">
    <property type="entry name" value="Winged helix-like DNA-binding domain superfamily/Winged helix DNA-binding domain"/>
    <property type="match status" value="1"/>
</dbReference>
<proteinExistence type="inferred from homology"/>
<dbReference type="AlphaFoldDB" id="A0A0A3IHG7"/>
<dbReference type="OrthoDB" id="9794508at2"/>
<comment type="caution">
    <text evidence="7">The sequence shown here is derived from an EMBL/GenBank/DDBJ whole genome shotgun (WGS) entry which is preliminary data.</text>
</comment>
<evidence type="ECO:0000259" key="6">
    <source>
        <dbReference type="Pfam" id="PF08281"/>
    </source>
</evidence>
<evidence type="ECO:0000313" key="8">
    <source>
        <dbReference type="Proteomes" id="UP000030437"/>
    </source>
</evidence>
<dbReference type="Pfam" id="PF08281">
    <property type="entry name" value="Sigma70_r4_2"/>
    <property type="match status" value="1"/>
</dbReference>
<dbReference type="InterPro" id="IPR013324">
    <property type="entry name" value="RNA_pol_sigma_r3/r4-like"/>
</dbReference>
<gene>
    <name evidence="7" type="ORF">CD32_18945</name>
</gene>
<feature type="domain" description="RNA polymerase sigma factor 70 region 4 type 2" evidence="6">
    <location>
        <begin position="124"/>
        <end position="171"/>
    </location>
</feature>
<reference evidence="7 8" key="1">
    <citation type="submission" date="2014-02" db="EMBL/GenBank/DDBJ databases">
        <title>Draft genome sequence of Lysinibacillus odysseyi NBRC 100172.</title>
        <authorList>
            <person name="Zhang F."/>
            <person name="Wang G."/>
            <person name="Zhang L."/>
        </authorList>
    </citation>
    <scope>NUCLEOTIDE SEQUENCE [LARGE SCALE GENOMIC DNA]</scope>
    <source>
        <strain evidence="7 8">NBRC 100172</strain>
    </source>
</reference>
<keyword evidence="8" id="KW-1185">Reference proteome</keyword>
<dbReference type="GO" id="GO:0016987">
    <property type="term" value="F:sigma factor activity"/>
    <property type="evidence" value="ECO:0007669"/>
    <property type="project" value="UniProtKB-KW"/>
</dbReference>
<dbReference type="InterPro" id="IPR013325">
    <property type="entry name" value="RNA_pol_sigma_r2"/>
</dbReference>
<dbReference type="Proteomes" id="UP000030437">
    <property type="component" value="Unassembled WGS sequence"/>
</dbReference>
<dbReference type="Gene3D" id="1.10.1740.10">
    <property type="match status" value="1"/>
</dbReference>
<dbReference type="SUPFAM" id="SSF88659">
    <property type="entry name" value="Sigma3 and sigma4 domains of RNA polymerase sigma factors"/>
    <property type="match status" value="1"/>
</dbReference>
<evidence type="ECO:0000256" key="3">
    <source>
        <dbReference type="ARBA" id="ARBA00023082"/>
    </source>
</evidence>
<dbReference type="PANTHER" id="PTHR43133">
    <property type="entry name" value="RNA POLYMERASE ECF-TYPE SIGMA FACTO"/>
    <property type="match status" value="1"/>
</dbReference>
<keyword evidence="4" id="KW-0804">Transcription</keyword>
<dbReference type="SUPFAM" id="SSF88946">
    <property type="entry name" value="Sigma2 domain of RNA polymerase sigma factors"/>
    <property type="match status" value="1"/>
</dbReference>
<accession>A0A0A3IHG7</accession>
<dbReference type="EMBL" id="JPVP01000059">
    <property type="protein sequence ID" value="KGR82910.1"/>
    <property type="molecule type" value="Genomic_DNA"/>
</dbReference>
<dbReference type="GO" id="GO:0003677">
    <property type="term" value="F:DNA binding"/>
    <property type="evidence" value="ECO:0007669"/>
    <property type="project" value="InterPro"/>
</dbReference>
<dbReference type="InterPro" id="IPR007627">
    <property type="entry name" value="RNA_pol_sigma70_r2"/>
</dbReference>
<dbReference type="eggNOG" id="COG1595">
    <property type="taxonomic scope" value="Bacteria"/>
</dbReference>
<evidence type="ECO:0000256" key="2">
    <source>
        <dbReference type="ARBA" id="ARBA00023015"/>
    </source>
</evidence>
<dbReference type="InterPro" id="IPR014284">
    <property type="entry name" value="RNA_pol_sigma-70_dom"/>
</dbReference>
<evidence type="ECO:0000256" key="4">
    <source>
        <dbReference type="ARBA" id="ARBA00023163"/>
    </source>
</evidence>
<evidence type="ECO:0000259" key="5">
    <source>
        <dbReference type="Pfam" id="PF04542"/>
    </source>
</evidence>
<dbReference type="InterPro" id="IPR039425">
    <property type="entry name" value="RNA_pol_sigma-70-like"/>
</dbReference>
<dbReference type="RefSeq" id="WP_052124954.1">
    <property type="nucleotide sequence ID" value="NZ_AVCX01000002.1"/>
</dbReference>
<dbReference type="Pfam" id="PF04542">
    <property type="entry name" value="Sigma70_r2"/>
    <property type="match status" value="1"/>
</dbReference>
<dbReference type="InterPro" id="IPR036388">
    <property type="entry name" value="WH-like_DNA-bd_sf"/>
</dbReference>